<sequence>MSRRRPGHFLPFRIPFFRIFYSTTYTTLYILCLGMLAIPPASMIWSAIQNQAYQYVIMIGGTYILTALIAIFIYASRLYTNRTVLAGVGKAYIPIEDGELGRSVRKMIVKQLERSAIVAWESRPRDLLGEILEAETVGVLPPEAEGLTRNDYTVGREISVDPAHPPWGHVQHAGWSSPSHFEENSTPNLHFAMVIDELPNLIEAKAVALAPAEETAVPANGPPMADPVVADVLRRPETMSMRDYLTQLSYLGLVNPLELGQRFLMQYERARFGSSPVTEQEFHSLMADFSELLSGMAELDAAIIEQIREQAGEKASALDETEDDDASLTATSTLHSPVTARTAPSRSTTPYINQNLESEESVGSVIHQVPPESKDRSPTEAEEASIADSGSILSMETDTGSVLRHRPSSGNG</sequence>
<dbReference type="InterPro" id="IPR038869">
    <property type="entry name" value="DLT1"/>
</dbReference>
<dbReference type="GO" id="GO:0016020">
    <property type="term" value="C:membrane"/>
    <property type="evidence" value="ECO:0007669"/>
    <property type="project" value="UniProtKB-SubCell"/>
</dbReference>
<dbReference type="PANTHER" id="PTHR40021:SF1">
    <property type="entry name" value="DEFECT AT LOW TEMPERATURE PROTEIN 1"/>
    <property type="match status" value="1"/>
</dbReference>
<dbReference type="EMBL" id="JAVRRT010000002">
    <property type="protein sequence ID" value="KAK5173995.1"/>
    <property type="molecule type" value="Genomic_DNA"/>
</dbReference>
<gene>
    <name evidence="7" type="primary">DLT1</name>
    <name evidence="9" type="ORF">LTR77_001074</name>
</gene>
<proteinExistence type="inferred from homology"/>
<evidence type="ECO:0000256" key="4">
    <source>
        <dbReference type="ARBA" id="ARBA00022692"/>
    </source>
</evidence>
<organism evidence="9 10">
    <name type="scientific">Saxophila tyrrhenica</name>
    <dbReference type="NCBI Taxonomy" id="1690608"/>
    <lineage>
        <taxon>Eukaryota</taxon>
        <taxon>Fungi</taxon>
        <taxon>Dikarya</taxon>
        <taxon>Ascomycota</taxon>
        <taxon>Pezizomycotina</taxon>
        <taxon>Dothideomycetes</taxon>
        <taxon>Dothideomycetidae</taxon>
        <taxon>Mycosphaerellales</taxon>
        <taxon>Extremaceae</taxon>
        <taxon>Saxophila</taxon>
    </lineage>
</organism>
<reference evidence="9 10" key="1">
    <citation type="submission" date="2023-08" db="EMBL/GenBank/DDBJ databases">
        <title>Black Yeasts Isolated from many extreme environments.</title>
        <authorList>
            <person name="Coleine C."/>
            <person name="Stajich J.E."/>
            <person name="Selbmann L."/>
        </authorList>
    </citation>
    <scope>NUCLEOTIDE SEQUENCE [LARGE SCALE GENOMIC DNA]</scope>
    <source>
        <strain evidence="9 10">CCFEE 5935</strain>
    </source>
</reference>
<evidence type="ECO:0000256" key="8">
    <source>
        <dbReference type="SAM" id="MobiDB-lite"/>
    </source>
</evidence>
<accession>A0AAV9PJ85</accession>
<evidence type="ECO:0000256" key="3">
    <source>
        <dbReference type="ARBA" id="ARBA00021353"/>
    </source>
</evidence>
<comment type="similarity">
    <text evidence="2 7">Belongs to the DLT1 family.</text>
</comment>
<comment type="caution">
    <text evidence="9">The sequence shown here is derived from an EMBL/GenBank/DDBJ whole genome shotgun (WGS) entry which is preliminary data.</text>
</comment>
<evidence type="ECO:0000256" key="1">
    <source>
        <dbReference type="ARBA" id="ARBA00002489"/>
    </source>
</evidence>
<evidence type="ECO:0000256" key="7">
    <source>
        <dbReference type="RuleBase" id="RU367100"/>
    </source>
</evidence>
<feature type="transmembrane region" description="Helical" evidence="7">
    <location>
        <begin position="52"/>
        <end position="75"/>
    </location>
</feature>
<protein>
    <recommendedName>
        <fullName evidence="3 7">Defect at low temperature protein 1</fullName>
    </recommendedName>
</protein>
<feature type="compositionally biased region" description="Polar residues" evidence="8">
    <location>
        <begin position="391"/>
        <end position="400"/>
    </location>
</feature>
<evidence type="ECO:0000256" key="5">
    <source>
        <dbReference type="ARBA" id="ARBA00022989"/>
    </source>
</evidence>
<feature type="compositionally biased region" description="Basic residues" evidence="8">
    <location>
        <begin position="403"/>
        <end position="412"/>
    </location>
</feature>
<dbReference type="Proteomes" id="UP001337655">
    <property type="component" value="Unassembled WGS sequence"/>
</dbReference>
<comment type="function">
    <text evidence="1 7">Required for growth under high-pressure and low-temperature conditions.</text>
</comment>
<name>A0AAV9PJ85_9PEZI</name>
<comment type="subcellular location">
    <subcellularLocation>
        <location evidence="7">Membrane</location>
        <topology evidence="7">Multi-pass membrane protein</topology>
    </subcellularLocation>
</comment>
<dbReference type="AlphaFoldDB" id="A0AAV9PJ85"/>
<feature type="region of interest" description="Disordered" evidence="8">
    <location>
        <begin position="313"/>
        <end position="412"/>
    </location>
</feature>
<evidence type="ECO:0000313" key="10">
    <source>
        <dbReference type="Proteomes" id="UP001337655"/>
    </source>
</evidence>
<dbReference type="PANTHER" id="PTHR40021">
    <property type="entry name" value="DEFECT AT LOW TEMPERATURE PROTEIN 1"/>
    <property type="match status" value="1"/>
</dbReference>
<evidence type="ECO:0000256" key="2">
    <source>
        <dbReference type="ARBA" id="ARBA00005550"/>
    </source>
</evidence>
<keyword evidence="10" id="KW-1185">Reference proteome</keyword>
<keyword evidence="6 7" id="KW-0472">Membrane</keyword>
<keyword evidence="4 7" id="KW-0812">Transmembrane</keyword>
<feature type="compositionally biased region" description="Polar residues" evidence="8">
    <location>
        <begin position="342"/>
        <end position="356"/>
    </location>
</feature>
<evidence type="ECO:0000256" key="6">
    <source>
        <dbReference type="ARBA" id="ARBA00023136"/>
    </source>
</evidence>
<feature type="transmembrane region" description="Helical" evidence="7">
    <location>
        <begin position="20"/>
        <end position="40"/>
    </location>
</feature>
<evidence type="ECO:0000313" key="9">
    <source>
        <dbReference type="EMBL" id="KAK5173995.1"/>
    </source>
</evidence>
<keyword evidence="5 7" id="KW-1133">Transmembrane helix</keyword>